<evidence type="ECO:0008006" key="3">
    <source>
        <dbReference type="Google" id="ProtNLM"/>
    </source>
</evidence>
<dbReference type="Pfam" id="PF11146">
    <property type="entry name" value="DUF2905"/>
    <property type="match status" value="1"/>
</dbReference>
<sequence length="66" mass="7522">MQRLLIGLGIALLVLGLVWPWLDRLGLGRLPGDILVRREGFTFYFPVTTSILVSVVVSILVWLFRR</sequence>
<dbReference type="EMBL" id="MN079095">
    <property type="protein sequence ID" value="QEA05147.1"/>
    <property type="molecule type" value="Genomic_DNA"/>
</dbReference>
<reference evidence="2" key="1">
    <citation type="submission" date="2019-06" db="EMBL/GenBank/DDBJ databases">
        <authorList>
            <person name="Murdoch R.W."/>
            <person name="Fathepure B."/>
        </authorList>
    </citation>
    <scope>NUCLEOTIDE SEQUENCE</scope>
</reference>
<organism evidence="2">
    <name type="scientific">uncultured organism</name>
    <dbReference type="NCBI Taxonomy" id="155900"/>
    <lineage>
        <taxon>unclassified sequences</taxon>
        <taxon>environmental samples</taxon>
    </lineage>
</organism>
<proteinExistence type="predicted"/>
<evidence type="ECO:0000256" key="1">
    <source>
        <dbReference type="SAM" id="Phobius"/>
    </source>
</evidence>
<keyword evidence="1" id="KW-1133">Transmembrane helix</keyword>
<accession>A0A5B8REG6</accession>
<feature type="transmembrane region" description="Helical" evidence="1">
    <location>
        <begin position="44"/>
        <end position="64"/>
    </location>
</feature>
<keyword evidence="1" id="KW-0472">Membrane</keyword>
<protein>
    <recommendedName>
        <fullName evidence="3">DUF2905 domain-containing protein</fullName>
    </recommendedName>
</protein>
<name>A0A5B8REG6_9ZZZZ</name>
<gene>
    <name evidence="2" type="ORF">KBTEX_01466</name>
</gene>
<dbReference type="InterPro" id="IPR021320">
    <property type="entry name" value="DUF2905"/>
</dbReference>
<dbReference type="AlphaFoldDB" id="A0A5B8REG6"/>
<evidence type="ECO:0000313" key="2">
    <source>
        <dbReference type="EMBL" id="QEA05147.1"/>
    </source>
</evidence>
<keyword evidence="1" id="KW-0812">Transmembrane</keyword>
<dbReference type="PANTHER" id="PTHR36443:SF1">
    <property type="entry name" value="BSR5223 PROTEIN"/>
    <property type="match status" value="1"/>
</dbReference>
<dbReference type="PANTHER" id="PTHR36443">
    <property type="entry name" value="BSR5223 PROTEIN"/>
    <property type="match status" value="1"/>
</dbReference>